<dbReference type="CDD" id="cd06171">
    <property type="entry name" value="Sigma70_r4"/>
    <property type="match status" value="1"/>
</dbReference>
<evidence type="ECO:0000256" key="2">
    <source>
        <dbReference type="ARBA" id="ARBA00023015"/>
    </source>
</evidence>
<keyword evidence="3" id="KW-0731">Sigma factor</keyword>
<keyword evidence="7" id="KW-1185">Reference proteome</keyword>
<dbReference type="InterPro" id="IPR013325">
    <property type="entry name" value="RNA_pol_sigma_r2"/>
</dbReference>
<keyword evidence="4" id="KW-0238">DNA-binding</keyword>
<dbReference type="Proteomes" id="UP000007100">
    <property type="component" value="Chromosome"/>
</dbReference>
<reference evidence="6 7" key="1">
    <citation type="submission" date="2010-12" db="EMBL/GenBank/DDBJ databases">
        <title>Whole genome sequence of Acidiphilium multivorum AIU301.</title>
        <authorList>
            <person name="Narita-Yamada S."/>
            <person name="Nakamura S."/>
            <person name="Ito N."/>
            <person name="Takarada H."/>
            <person name="Katano Y."/>
            <person name="Nakazawa H."/>
            <person name="Hosoyama A."/>
            <person name="Yamada R."/>
            <person name="Fujita N."/>
        </authorList>
    </citation>
    <scope>NUCLEOTIDE SEQUENCE [LARGE SCALE GENOMIC DNA]</scope>
    <source>
        <strain evidence="7">DSM 11245 / JCM 8867 / AIU301</strain>
    </source>
</reference>
<evidence type="ECO:0000256" key="1">
    <source>
        <dbReference type="ARBA" id="ARBA00010641"/>
    </source>
</evidence>
<dbReference type="InterPro" id="IPR013324">
    <property type="entry name" value="RNA_pol_sigma_r3/r4-like"/>
</dbReference>
<evidence type="ECO:0000313" key="6">
    <source>
        <dbReference type="EMBL" id="BAJ80146.1"/>
    </source>
</evidence>
<keyword evidence="5" id="KW-0804">Transcription</keyword>
<dbReference type="RefSeq" id="WP_013639627.1">
    <property type="nucleotide sequence ID" value="NC_015186.1"/>
</dbReference>
<name>F0J597_ACIMA</name>
<dbReference type="PANTHER" id="PTHR43133">
    <property type="entry name" value="RNA POLYMERASE ECF-TYPE SIGMA FACTO"/>
    <property type="match status" value="1"/>
</dbReference>
<sequence length="203" mass="22432">MRARVYTASVLAHHPLMQTQRDWAALLAAAQAGDRRSYEALLRAALPWLRAQARRAFPAAGAAECEDIVQDTLLALHRNLHLFDPARPAEPFLRGILRLRGADRLRARARNRGRETPLDDLPVTSPSLATNDMQERALDAGRLAAAIDALPRRDRDVLTMLKLREMTLAEAAAATGMTIGALKVATHRAIRRLRQALKVTDAD</sequence>
<evidence type="ECO:0000256" key="3">
    <source>
        <dbReference type="ARBA" id="ARBA00023082"/>
    </source>
</evidence>
<dbReference type="Pfam" id="PF04542">
    <property type="entry name" value="Sigma70_r2"/>
    <property type="match status" value="1"/>
</dbReference>
<dbReference type="InterPro" id="IPR013249">
    <property type="entry name" value="RNA_pol_sigma70_r4_t2"/>
</dbReference>
<comment type="similarity">
    <text evidence="1">Belongs to the sigma-70 factor family. ECF subfamily.</text>
</comment>
<dbReference type="InterPro" id="IPR014284">
    <property type="entry name" value="RNA_pol_sigma-70_dom"/>
</dbReference>
<keyword evidence="2" id="KW-0805">Transcription regulation</keyword>
<dbReference type="AlphaFoldDB" id="F0J597"/>
<dbReference type="GO" id="GO:0003677">
    <property type="term" value="F:DNA binding"/>
    <property type="evidence" value="ECO:0007669"/>
    <property type="project" value="UniProtKB-KW"/>
</dbReference>
<proteinExistence type="inferred from homology"/>
<dbReference type="SUPFAM" id="SSF88946">
    <property type="entry name" value="Sigma2 domain of RNA polymerase sigma factors"/>
    <property type="match status" value="1"/>
</dbReference>
<dbReference type="KEGG" id="amv:ACMV_07990"/>
<dbReference type="HOGENOM" id="CLU_047691_10_2_5"/>
<evidence type="ECO:0000313" key="7">
    <source>
        <dbReference type="Proteomes" id="UP000007100"/>
    </source>
</evidence>
<dbReference type="InterPro" id="IPR039425">
    <property type="entry name" value="RNA_pol_sigma-70-like"/>
</dbReference>
<dbReference type="Gene3D" id="1.10.10.10">
    <property type="entry name" value="Winged helix-like DNA-binding domain superfamily/Winged helix DNA-binding domain"/>
    <property type="match status" value="1"/>
</dbReference>
<dbReference type="InterPro" id="IPR036388">
    <property type="entry name" value="WH-like_DNA-bd_sf"/>
</dbReference>
<dbReference type="GO" id="GO:0016987">
    <property type="term" value="F:sigma factor activity"/>
    <property type="evidence" value="ECO:0007669"/>
    <property type="project" value="UniProtKB-KW"/>
</dbReference>
<dbReference type="NCBIfam" id="TIGR02937">
    <property type="entry name" value="sigma70-ECF"/>
    <property type="match status" value="1"/>
</dbReference>
<dbReference type="EMBL" id="AP012035">
    <property type="protein sequence ID" value="BAJ80146.1"/>
    <property type="molecule type" value="Genomic_DNA"/>
</dbReference>
<evidence type="ECO:0000256" key="5">
    <source>
        <dbReference type="ARBA" id="ARBA00023163"/>
    </source>
</evidence>
<dbReference type="Pfam" id="PF08281">
    <property type="entry name" value="Sigma70_r4_2"/>
    <property type="match status" value="1"/>
</dbReference>
<gene>
    <name evidence="6" type="ordered locus">ACMV_07990</name>
</gene>
<accession>F0J597</accession>
<dbReference type="InterPro" id="IPR007627">
    <property type="entry name" value="RNA_pol_sigma70_r2"/>
</dbReference>
<evidence type="ECO:0000256" key="4">
    <source>
        <dbReference type="ARBA" id="ARBA00023125"/>
    </source>
</evidence>
<dbReference type="SUPFAM" id="SSF88659">
    <property type="entry name" value="Sigma3 and sigma4 domains of RNA polymerase sigma factors"/>
    <property type="match status" value="1"/>
</dbReference>
<dbReference type="GO" id="GO:0006352">
    <property type="term" value="P:DNA-templated transcription initiation"/>
    <property type="evidence" value="ECO:0007669"/>
    <property type="project" value="InterPro"/>
</dbReference>
<organism evidence="6 7">
    <name type="scientific">Acidiphilium multivorum (strain DSM 11245 / JCM 8867 / NBRC 100883 / AIU 301)</name>
    <dbReference type="NCBI Taxonomy" id="926570"/>
    <lineage>
        <taxon>Bacteria</taxon>
        <taxon>Pseudomonadati</taxon>
        <taxon>Pseudomonadota</taxon>
        <taxon>Alphaproteobacteria</taxon>
        <taxon>Acetobacterales</taxon>
        <taxon>Acidocellaceae</taxon>
        <taxon>Acidiphilium</taxon>
    </lineage>
</organism>
<dbReference type="Gene3D" id="1.10.1740.10">
    <property type="match status" value="1"/>
</dbReference>
<protein>
    <submittedName>
        <fullName evidence="6">RNA polymerase ECF-type sigma factor</fullName>
    </submittedName>
</protein>
<dbReference type="PANTHER" id="PTHR43133:SF58">
    <property type="entry name" value="ECF RNA POLYMERASE SIGMA FACTOR SIGD"/>
    <property type="match status" value="1"/>
</dbReference>